<feature type="compositionally biased region" description="Low complexity" evidence="1">
    <location>
        <begin position="899"/>
        <end position="917"/>
    </location>
</feature>
<dbReference type="EMBL" id="KZ819307">
    <property type="protein sequence ID" value="PWN95027.1"/>
    <property type="molecule type" value="Genomic_DNA"/>
</dbReference>
<feature type="compositionally biased region" description="Basic and acidic residues" evidence="1">
    <location>
        <begin position="986"/>
        <end position="996"/>
    </location>
</feature>
<evidence type="ECO:0000313" key="3">
    <source>
        <dbReference type="EMBL" id="PWN95027.1"/>
    </source>
</evidence>
<name>A0A316YZZ5_9BASI</name>
<evidence type="ECO:0008006" key="5">
    <source>
        <dbReference type="Google" id="ProtNLM"/>
    </source>
</evidence>
<feature type="transmembrane region" description="Helical" evidence="2">
    <location>
        <begin position="516"/>
        <end position="537"/>
    </location>
</feature>
<dbReference type="Proteomes" id="UP000245946">
    <property type="component" value="Unassembled WGS sequence"/>
</dbReference>
<feature type="transmembrane region" description="Helical" evidence="2">
    <location>
        <begin position="549"/>
        <end position="571"/>
    </location>
</feature>
<protein>
    <recommendedName>
        <fullName evidence="5">Proteophosphoglycan ppg4</fullName>
    </recommendedName>
</protein>
<feature type="region of interest" description="Disordered" evidence="1">
    <location>
        <begin position="300"/>
        <end position="427"/>
    </location>
</feature>
<feature type="compositionally biased region" description="Polar residues" evidence="1">
    <location>
        <begin position="1038"/>
        <end position="1049"/>
    </location>
</feature>
<dbReference type="OrthoDB" id="2575061at2759"/>
<dbReference type="RefSeq" id="XP_025595306.1">
    <property type="nucleotide sequence ID" value="XM_025739218.1"/>
</dbReference>
<feature type="compositionally biased region" description="Basic and acidic residues" evidence="1">
    <location>
        <begin position="1304"/>
        <end position="1320"/>
    </location>
</feature>
<feature type="compositionally biased region" description="Low complexity" evidence="1">
    <location>
        <begin position="1338"/>
        <end position="1347"/>
    </location>
</feature>
<evidence type="ECO:0000256" key="1">
    <source>
        <dbReference type="SAM" id="MobiDB-lite"/>
    </source>
</evidence>
<feature type="region of interest" description="Disordered" evidence="1">
    <location>
        <begin position="975"/>
        <end position="998"/>
    </location>
</feature>
<feature type="compositionally biased region" description="Low complexity" evidence="1">
    <location>
        <begin position="1156"/>
        <end position="1171"/>
    </location>
</feature>
<feature type="region of interest" description="Disordered" evidence="1">
    <location>
        <begin position="1338"/>
        <end position="1420"/>
    </location>
</feature>
<feature type="compositionally biased region" description="Basic and acidic residues" evidence="1">
    <location>
        <begin position="180"/>
        <end position="193"/>
    </location>
</feature>
<feature type="compositionally biased region" description="Low complexity" evidence="1">
    <location>
        <begin position="1091"/>
        <end position="1102"/>
    </location>
</feature>
<keyword evidence="2" id="KW-0472">Membrane</keyword>
<feature type="region of interest" description="Disordered" evidence="1">
    <location>
        <begin position="722"/>
        <end position="756"/>
    </location>
</feature>
<feature type="region of interest" description="Disordered" evidence="1">
    <location>
        <begin position="1038"/>
        <end position="1285"/>
    </location>
</feature>
<feature type="region of interest" description="Disordered" evidence="1">
    <location>
        <begin position="1"/>
        <end position="67"/>
    </location>
</feature>
<evidence type="ECO:0000313" key="4">
    <source>
        <dbReference type="Proteomes" id="UP000245946"/>
    </source>
</evidence>
<feature type="region of interest" description="Disordered" evidence="1">
    <location>
        <begin position="877"/>
        <end position="917"/>
    </location>
</feature>
<feature type="region of interest" description="Disordered" evidence="1">
    <location>
        <begin position="1297"/>
        <end position="1323"/>
    </location>
</feature>
<dbReference type="STRING" id="58919.A0A316YZZ5"/>
<feature type="compositionally biased region" description="Low complexity" evidence="1">
    <location>
        <begin position="162"/>
        <end position="179"/>
    </location>
</feature>
<feature type="compositionally biased region" description="Basic and acidic residues" evidence="1">
    <location>
        <begin position="819"/>
        <end position="836"/>
    </location>
</feature>
<feature type="region of interest" description="Disordered" evidence="1">
    <location>
        <begin position="807"/>
        <end position="857"/>
    </location>
</feature>
<feature type="compositionally biased region" description="Basic and acidic residues" evidence="1">
    <location>
        <begin position="399"/>
        <end position="411"/>
    </location>
</feature>
<keyword evidence="2" id="KW-1133">Transmembrane helix</keyword>
<feature type="compositionally biased region" description="Polar residues" evidence="1">
    <location>
        <begin position="1109"/>
        <end position="1119"/>
    </location>
</feature>
<feature type="compositionally biased region" description="Gly residues" evidence="1">
    <location>
        <begin position="194"/>
        <end position="203"/>
    </location>
</feature>
<reference evidence="3 4" key="1">
    <citation type="journal article" date="2018" name="Mol. Biol. Evol.">
        <title>Broad Genomic Sampling Reveals a Smut Pathogenic Ancestry of the Fungal Clade Ustilaginomycotina.</title>
        <authorList>
            <person name="Kijpornyongpan T."/>
            <person name="Mondo S.J."/>
            <person name="Barry K."/>
            <person name="Sandor L."/>
            <person name="Lee J."/>
            <person name="Lipzen A."/>
            <person name="Pangilinan J."/>
            <person name="LaButti K."/>
            <person name="Hainaut M."/>
            <person name="Henrissat B."/>
            <person name="Grigoriev I.V."/>
            <person name="Spatafora J.W."/>
            <person name="Aime M.C."/>
        </authorList>
    </citation>
    <scope>NUCLEOTIDE SEQUENCE [LARGE SCALE GENOMIC DNA]</scope>
    <source>
        <strain evidence="3 4">MCA 4186</strain>
    </source>
</reference>
<gene>
    <name evidence="3" type="ORF">FA09DRAFT_157855</name>
</gene>
<feature type="compositionally biased region" description="Basic and acidic residues" evidence="1">
    <location>
        <begin position="221"/>
        <end position="241"/>
    </location>
</feature>
<feature type="compositionally biased region" description="Low complexity" evidence="1">
    <location>
        <begin position="45"/>
        <end position="59"/>
    </location>
</feature>
<sequence length="1420" mass="150482">MEPSPGLPSHEASQYLPGLRRLFDEQQQADAATSSGLRAAEPAGSSDSPPALLSSSASDVGTFGRSSSSILLPTSSALNVRIEAPVEPSSIQLARPPGDAALPLATARQLEKQRMADDDEVEDMLSVSVHDAPAVEPVAQERLDPREHWAAGAAGSPPRPMRTGSAQQQQRGSSSQPASSDRRSRDGSPERRGFGVGERGGASGQEFSPLRRVLTPAQEESQARAQEKRRQSEELDREFVRMRGSSSSIISPPLSPTVLAAASGASERSPYQRHGLLGDNNRSLRAASYPDATPAMLAAAAASTSARRISASRRPASRPLSVDHTAAPGKRGRTSSAPISPAGETPRLLVSSADREAGGREAPSRGADSTRRALSFTPGTLPDGTLAGTEVPRRTSSQRAHDRSAGHSPTDRRRHHSGSHLGASPGTLASRWSSGDWYGVAAADEWPGSSRLSGEHGRHSFSTLLASQARAHSRFHMTAWAALRPRFPAQLHTLRPLRFTSIWPRLHHATLLLSTYAQVPATLFLDYNVLFVLASLARFPSVPGTEAGWWTAVAVYGACVLVWLFGVLMLWDVLISYGRRWRKSQPEILPIYLRSAAFSLSTIKSYSVYSLLYRVRMRATRRDFFIETCWFQSQNWPTVLTLVPRGIICTVVLSIYRERSEFGPVLGRDPIYFAQDSDALTAYAFVVLLIFAAWAAFRTLLLLLSYLGLLFAVGPRSLIDSVDKPAPGSEEEEAIRLSDYHSNGSRRPLVGESPAPMWASEVGMPQAAARTSGEAFSREHAEELGAAATLPAAWRDRAEDRIRDALLEFGPGAPSTQDHSPRGSLERRTDMAEKRRSYLSASGTSGAGHGPVTLASTPMASPQMVRAGSAGAWEHIEGDAASPPTRGRPLPSEDRASKLASAQSSRAPSAAPSVALLPPSRASTFGVVTHEPLEATPVPSDSQAGGSGRFASFGSATPSFKRAALVAGGGAVSTLAVTDESPQQEPRGEKRPRGSEDSMEYVITPSASFGDAARLSHISSSSGTSSAGEQVLVLPFPSASTSDVTATPQRDSRERLSDSPPHSGDERRGDSRRSSKMERRGTLSPRSIAGDSPPSLQPSSDSRLGRPSRANSSLSSLTESIRGALSRVAMRSGESLSGDGGEGVHTPRISPPIATAALASGQEASESAGESMRASSSWWPALVGRRNKSSPPTEAASLEPAPAPPAIEIERPSSPREGGSLLALSKDQAALSEADDQAPAGERASDEPVPPSPALSLRTIETAASDDSEERRLWATFPDQSRRHPPGLIALEHEQRQLEAAAARQREQREQLGEMSERTPRVAAVSDAAAAAAMASDDAYSSGSSHAIPILGARSTSPDDIAGTQHLSASPTAQELAVSPSQGGLIPIKEESWGSSLDASSGAPSPTRSHASDAPTGAPH</sequence>
<organism evidence="3 4">
    <name type="scientific">Tilletiopsis washingtonensis</name>
    <dbReference type="NCBI Taxonomy" id="58919"/>
    <lineage>
        <taxon>Eukaryota</taxon>
        <taxon>Fungi</taxon>
        <taxon>Dikarya</taxon>
        <taxon>Basidiomycota</taxon>
        <taxon>Ustilaginomycotina</taxon>
        <taxon>Exobasidiomycetes</taxon>
        <taxon>Entylomatales</taxon>
        <taxon>Entylomatales incertae sedis</taxon>
        <taxon>Tilletiopsis</taxon>
    </lineage>
</organism>
<feature type="transmembrane region" description="Helical" evidence="2">
    <location>
        <begin position="680"/>
        <end position="713"/>
    </location>
</feature>
<feature type="compositionally biased region" description="Polar residues" evidence="1">
    <location>
        <begin position="25"/>
        <end position="36"/>
    </location>
</feature>
<proteinExistence type="predicted"/>
<feature type="compositionally biased region" description="Basic and acidic residues" evidence="1">
    <location>
        <begin position="1050"/>
        <end position="1081"/>
    </location>
</feature>
<accession>A0A316YZZ5</accession>
<keyword evidence="2" id="KW-0812">Transmembrane</keyword>
<feature type="compositionally biased region" description="Polar residues" evidence="1">
    <location>
        <begin position="1393"/>
        <end position="1409"/>
    </location>
</feature>
<feature type="compositionally biased region" description="Low complexity" evidence="1">
    <location>
        <begin position="1189"/>
        <end position="1200"/>
    </location>
</feature>
<keyword evidence="4" id="KW-1185">Reference proteome</keyword>
<feature type="transmembrane region" description="Helical" evidence="2">
    <location>
        <begin position="591"/>
        <end position="612"/>
    </location>
</feature>
<evidence type="ECO:0000256" key="2">
    <source>
        <dbReference type="SAM" id="Phobius"/>
    </source>
</evidence>
<feature type="compositionally biased region" description="Low complexity" evidence="1">
    <location>
        <begin position="300"/>
        <end position="320"/>
    </location>
</feature>
<feature type="compositionally biased region" description="Basic and acidic residues" evidence="1">
    <location>
        <begin position="353"/>
        <end position="371"/>
    </location>
</feature>
<feature type="compositionally biased region" description="Basic and acidic residues" evidence="1">
    <location>
        <begin position="139"/>
        <end position="149"/>
    </location>
</feature>
<dbReference type="GeneID" id="37266764"/>
<feature type="region of interest" description="Disordered" evidence="1">
    <location>
        <begin position="111"/>
        <end position="286"/>
    </location>
</feature>